<dbReference type="RefSeq" id="WP_124841677.1">
    <property type="nucleotide sequence ID" value="NZ_RQZG01000001.1"/>
</dbReference>
<keyword evidence="1" id="KW-0812">Transmembrane</keyword>
<organism evidence="3 4">
    <name type="scientific">Arachnia propionica</name>
    <dbReference type="NCBI Taxonomy" id="1750"/>
    <lineage>
        <taxon>Bacteria</taxon>
        <taxon>Bacillati</taxon>
        <taxon>Actinomycetota</taxon>
        <taxon>Actinomycetes</taxon>
        <taxon>Propionibacteriales</taxon>
        <taxon>Propionibacteriaceae</taxon>
        <taxon>Arachnia</taxon>
    </lineage>
</organism>
<keyword evidence="2" id="KW-0732">Signal</keyword>
<name>A0A3P1TCK6_9ACTN</name>
<accession>A0A3P1TCK6</accession>
<dbReference type="Proteomes" id="UP000280819">
    <property type="component" value="Unassembled WGS sequence"/>
</dbReference>
<feature type="transmembrane region" description="Helical" evidence="1">
    <location>
        <begin position="122"/>
        <end position="148"/>
    </location>
</feature>
<dbReference type="EMBL" id="RQZG01000001">
    <property type="protein sequence ID" value="RRD07008.1"/>
    <property type="molecule type" value="Genomic_DNA"/>
</dbReference>
<reference evidence="3 4" key="1">
    <citation type="submission" date="2018-11" db="EMBL/GenBank/DDBJ databases">
        <title>Genomes From Bacteria Associated with the Canine Oral Cavity: a Test Case for Automated Genome-Based Taxonomic Assignment.</title>
        <authorList>
            <person name="Coil D.A."/>
            <person name="Jospin G."/>
            <person name="Darling A.E."/>
            <person name="Wallis C."/>
            <person name="Davis I.J."/>
            <person name="Harris S."/>
            <person name="Eisen J.A."/>
            <person name="Holcombe L.J."/>
            <person name="O'Flynn C."/>
        </authorList>
    </citation>
    <scope>NUCLEOTIDE SEQUENCE [LARGE SCALE GENOMIC DNA]</scope>
    <source>
        <strain evidence="3 4">OH887_COT-365</strain>
    </source>
</reference>
<evidence type="ECO:0000256" key="1">
    <source>
        <dbReference type="SAM" id="Phobius"/>
    </source>
</evidence>
<evidence type="ECO:0000256" key="2">
    <source>
        <dbReference type="SAM" id="SignalP"/>
    </source>
</evidence>
<evidence type="ECO:0000313" key="4">
    <source>
        <dbReference type="Proteomes" id="UP000280819"/>
    </source>
</evidence>
<sequence>MRAVRTQFDAGEFRGAVATPTCCSCCCCCCCVTTAATASIVGAGAAVVAGRRRPMSAVRRAAAVFLGVIAPWLVILPICVAFTFRLPTSIGFLELLGLGLVLICVGYLILPLLLGRRHPMRAGLAALLSVLVLGFVEAFVMFHVLASFATGDLPHGWPVFYGYVLLAVVLAIVMGRGLIVNRSSANSRTFVEELAGVSPEPPHTEQPASDE</sequence>
<protein>
    <submittedName>
        <fullName evidence="3">Uncharacterized protein</fullName>
    </submittedName>
</protein>
<evidence type="ECO:0000313" key="3">
    <source>
        <dbReference type="EMBL" id="RRD07008.1"/>
    </source>
</evidence>
<keyword evidence="1" id="KW-0472">Membrane</keyword>
<keyword evidence="1" id="KW-1133">Transmembrane helix</keyword>
<gene>
    <name evidence="3" type="ORF">EII34_00450</name>
</gene>
<proteinExistence type="predicted"/>
<dbReference type="AlphaFoldDB" id="A0A3P1TCK6"/>
<feature type="chain" id="PRO_5039233106" evidence="2">
    <location>
        <begin position="39"/>
        <end position="211"/>
    </location>
</feature>
<feature type="transmembrane region" description="Helical" evidence="1">
    <location>
        <begin position="90"/>
        <end position="110"/>
    </location>
</feature>
<feature type="transmembrane region" description="Helical" evidence="1">
    <location>
        <begin position="160"/>
        <end position="179"/>
    </location>
</feature>
<comment type="caution">
    <text evidence="3">The sequence shown here is derived from an EMBL/GenBank/DDBJ whole genome shotgun (WGS) entry which is preliminary data.</text>
</comment>
<feature type="signal peptide" evidence="2">
    <location>
        <begin position="1"/>
        <end position="38"/>
    </location>
</feature>
<feature type="transmembrane region" description="Helical" evidence="1">
    <location>
        <begin position="61"/>
        <end position="84"/>
    </location>
</feature>